<reference evidence="2" key="1">
    <citation type="submission" date="2022-02" db="EMBL/GenBank/DDBJ databases">
        <title>Qipengyuania spongiae sp. nov., isolated from marine sponge.</title>
        <authorList>
            <person name="Li Z."/>
            <person name="Zhang M."/>
        </authorList>
    </citation>
    <scope>NUCLEOTIDE SEQUENCE</scope>
    <source>
        <strain evidence="2">PHS-Z21</strain>
    </source>
</reference>
<evidence type="ECO:0000313" key="2">
    <source>
        <dbReference type="EMBL" id="UVI40236.1"/>
    </source>
</evidence>
<proteinExistence type="predicted"/>
<evidence type="ECO:0000256" key="1">
    <source>
        <dbReference type="SAM" id="SignalP"/>
    </source>
</evidence>
<dbReference type="EMBL" id="CP092471">
    <property type="protein sequence ID" value="UVI40236.1"/>
    <property type="molecule type" value="Genomic_DNA"/>
</dbReference>
<organism evidence="2 3">
    <name type="scientific">Qipengyuania spongiae</name>
    <dbReference type="NCBI Taxonomy" id="2909673"/>
    <lineage>
        <taxon>Bacteria</taxon>
        <taxon>Pseudomonadati</taxon>
        <taxon>Pseudomonadota</taxon>
        <taxon>Alphaproteobacteria</taxon>
        <taxon>Sphingomonadales</taxon>
        <taxon>Erythrobacteraceae</taxon>
        <taxon>Qipengyuania</taxon>
    </lineage>
</organism>
<evidence type="ECO:0000313" key="3">
    <source>
        <dbReference type="Proteomes" id="UP001065265"/>
    </source>
</evidence>
<feature type="signal peptide" evidence="1">
    <location>
        <begin position="1"/>
        <end position="24"/>
    </location>
</feature>
<dbReference type="RefSeq" id="WP_265560318.1">
    <property type="nucleotide sequence ID" value="NZ_CP092471.1"/>
</dbReference>
<gene>
    <name evidence="2" type="ORF">L1F33_04645</name>
</gene>
<keyword evidence="1" id="KW-0732">Signal</keyword>
<keyword evidence="3" id="KW-1185">Reference proteome</keyword>
<dbReference type="Proteomes" id="UP001065265">
    <property type="component" value="Chromosome"/>
</dbReference>
<feature type="chain" id="PRO_5045543418" evidence="1">
    <location>
        <begin position="25"/>
        <end position="141"/>
    </location>
</feature>
<name>A0ABY5T4I3_9SPHN</name>
<accession>A0ABY5T4I3</accession>
<sequence>MTKLKTTAMAAAALALFAAPVAQAQDADDARPEMTKGEAKLAEMLEGRVAGEPENCIRTFPSQNFTVIDKTALVYRAGETLWVNTTSSPDSIDDDDILVIDRWSGTNLCRTDQITLRDRAGGFFAGVLILEDFVPYRKVEG</sequence>
<protein>
    <submittedName>
        <fullName evidence="2">Uncharacterized protein</fullName>
    </submittedName>
</protein>